<reference evidence="1" key="1">
    <citation type="journal article" date="2015" name="ISME J.">
        <title>Aquifer environment selects for microbial species cohorts in sediment and groundwater.</title>
        <authorList>
            <person name="Hug L.A."/>
            <person name="Thomas B.C."/>
            <person name="Brown C.T."/>
            <person name="Frischkorn K.R."/>
            <person name="Williams K.H."/>
            <person name="Tringe S.G."/>
            <person name="Banfield J.F."/>
        </authorList>
    </citation>
    <scope>NUCLEOTIDE SEQUENCE</scope>
</reference>
<accession>A0A0H4T830</accession>
<organism evidence="1">
    <name type="scientific">uncultured euryarchaeote Rifle_16ft_4_minimus_37789</name>
    <dbReference type="NCBI Taxonomy" id="1665195"/>
    <lineage>
        <taxon>Archaea</taxon>
        <taxon>Methanobacteriati</taxon>
        <taxon>Methanobacteriota</taxon>
        <taxon>environmental samples</taxon>
    </lineage>
</organism>
<name>A0A0H4T830_9EURY</name>
<evidence type="ECO:0000313" key="1">
    <source>
        <dbReference type="EMBL" id="AKQ02880.1"/>
    </source>
</evidence>
<sequence length="51" mass="6081">MCEGYWDRQSQRWVSLEELEEQNRDLEMLAVRGLNLSPPAEPRRKPALLIR</sequence>
<proteinExistence type="predicted"/>
<dbReference type="EMBL" id="KT007004">
    <property type="protein sequence ID" value="AKQ02880.1"/>
    <property type="molecule type" value="Genomic_DNA"/>
</dbReference>
<dbReference type="AlphaFoldDB" id="A0A0H4T830"/>
<protein>
    <submittedName>
        <fullName evidence="1">Uncharacterized protein</fullName>
    </submittedName>
</protein>